<keyword evidence="2" id="KW-0812">Transmembrane</keyword>
<evidence type="ECO:0000313" key="5">
    <source>
        <dbReference type="Proteomes" id="UP000494165"/>
    </source>
</evidence>
<sequence length="431" mass="47517">MAKRLDIIIFGATGYTGKVAVEKILTLANSGDGLTWGIAGRNEAKLKEVLTEVGEKIGKDLSKIDVFVASVNDDLSMKNMTKQCKVLVNCVGPYRHCGEQAVKSCIETGTHHVDVSGEPEYMERMQLLYHKQAEEKGIYIVSACGFDSIPAEIGCLHFMQQFEGDVCSVESFLQMKNKKKQQGPAINYATWECMVHGLANAKDLRPIRKQLFPNRPPALTPKQKPRGSIFSNPVGDGWCMPFLGSDQSVMRRSQYHFNSEKGWRPVQVQCYFSVASISTVLTCIIIGFLFSILTKYKWGQNLLLKHPKMFSFGFVGAKGEGPNEESRKNTEFNITFVGDGWSAKKTDGQQQTTLPDTRVTTRISGMDPAYGLAAIGVLVCATTILKEANSMPGRGGVYPPGAAFIDTSLMAELQANARETSDCRIIELVRV</sequence>
<dbReference type="PANTHER" id="PTHR12286">
    <property type="entry name" value="SACCHAROPINE DEHYDROGENASE-LIKE OXIDOREDUCTASE"/>
    <property type="match status" value="1"/>
</dbReference>
<dbReference type="PANTHER" id="PTHR12286:SF5">
    <property type="entry name" value="SACCHAROPINE DEHYDROGENASE-LIKE OXIDOREDUCTASE"/>
    <property type="match status" value="1"/>
</dbReference>
<comment type="similarity">
    <text evidence="1">Belongs to the saccharopine dehydrogenase family.</text>
</comment>
<evidence type="ECO:0000256" key="2">
    <source>
        <dbReference type="SAM" id="Phobius"/>
    </source>
</evidence>
<dbReference type="Proteomes" id="UP000494165">
    <property type="component" value="Unassembled WGS sequence"/>
</dbReference>
<dbReference type="GO" id="GO:0005739">
    <property type="term" value="C:mitochondrion"/>
    <property type="evidence" value="ECO:0007669"/>
    <property type="project" value="TreeGrafter"/>
</dbReference>
<accession>A0A8S1C5I5</accession>
<feature type="transmembrane region" description="Helical" evidence="2">
    <location>
        <begin position="271"/>
        <end position="293"/>
    </location>
</feature>
<dbReference type="Pfam" id="PF03435">
    <property type="entry name" value="Sacchrp_dh_NADP"/>
    <property type="match status" value="1"/>
</dbReference>
<dbReference type="FunFam" id="3.40.50.720:FF:000178">
    <property type="entry name" value="Saccharopine dehydrogenase-like oxidoreductase"/>
    <property type="match status" value="1"/>
</dbReference>
<proteinExistence type="inferred from homology"/>
<dbReference type="Gene3D" id="3.40.50.720">
    <property type="entry name" value="NAD(P)-binding Rossmann-like Domain"/>
    <property type="match status" value="1"/>
</dbReference>
<keyword evidence="2" id="KW-0472">Membrane</keyword>
<dbReference type="OrthoDB" id="10268090at2759"/>
<dbReference type="GO" id="GO:0005886">
    <property type="term" value="C:plasma membrane"/>
    <property type="evidence" value="ECO:0007669"/>
    <property type="project" value="TreeGrafter"/>
</dbReference>
<protein>
    <recommendedName>
        <fullName evidence="3">Saccharopine dehydrogenase NADP binding domain-containing protein</fullName>
    </recommendedName>
</protein>
<gene>
    <name evidence="4" type="ORF">CLODIP_2_CD14796</name>
</gene>
<name>A0A8S1C5I5_9INSE</name>
<dbReference type="GO" id="GO:0005811">
    <property type="term" value="C:lipid droplet"/>
    <property type="evidence" value="ECO:0007669"/>
    <property type="project" value="TreeGrafter"/>
</dbReference>
<keyword evidence="5" id="KW-1185">Reference proteome</keyword>
<dbReference type="EMBL" id="CADEPI010000011">
    <property type="protein sequence ID" value="CAB3363144.1"/>
    <property type="molecule type" value="Genomic_DNA"/>
</dbReference>
<dbReference type="SUPFAM" id="SSF51735">
    <property type="entry name" value="NAD(P)-binding Rossmann-fold domains"/>
    <property type="match status" value="1"/>
</dbReference>
<dbReference type="AlphaFoldDB" id="A0A8S1C5I5"/>
<dbReference type="GO" id="GO:0009247">
    <property type="term" value="P:glycolipid biosynthetic process"/>
    <property type="evidence" value="ECO:0007669"/>
    <property type="project" value="TreeGrafter"/>
</dbReference>
<reference evidence="4 5" key="1">
    <citation type="submission" date="2020-04" db="EMBL/GenBank/DDBJ databases">
        <authorList>
            <person name="Alioto T."/>
            <person name="Alioto T."/>
            <person name="Gomez Garrido J."/>
        </authorList>
    </citation>
    <scope>NUCLEOTIDE SEQUENCE [LARGE SCALE GENOMIC DNA]</scope>
</reference>
<evidence type="ECO:0000259" key="3">
    <source>
        <dbReference type="Pfam" id="PF03435"/>
    </source>
</evidence>
<comment type="caution">
    <text evidence="4">The sequence shown here is derived from an EMBL/GenBank/DDBJ whole genome shotgun (WGS) entry which is preliminary data.</text>
</comment>
<evidence type="ECO:0000313" key="4">
    <source>
        <dbReference type="EMBL" id="CAB3363144.1"/>
    </source>
</evidence>
<dbReference type="InterPro" id="IPR036291">
    <property type="entry name" value="NAD(P)-bd_dom_sf"/>
</dbReference>
<feature type="domain" description="Saccharopine dehydrogenase NADP binding" evidence="3">
    <location>
        <begin position="7"/>
        <end position="141"/>
    </location>
</feature>
<organism evidence="4 5">
    <name type="scientific">Cloeon dipterum</name>
    <dbReference type="NCBI Taxonomy" id="197152"/>
    <lineage>
        <taxon>Eukaryota</taxon>
        <taxon>Metazoa</taxon>
        <taxon>Ecdysozoa</taxon>
        <taxon>Arthropoda</taxon>
        <taxon>Hexapoda</taxon>
        <taxon>Insecta</taxon>
        <taxon>Pterygota</taxon>
        <taxon>Palaeoptera</taxon>
        <taxon>Ephemeroptera</taxon>
        <taxon>Pisciforma</taxon>
        <taxon>Baetidae</taxon>
        <taxon>Cloeon</taxon>
    </lineage>
</organism>
<dbReference type="InterPro" id="IPR005097">
    <property type="entry name" value="Sacchrp_dh_NADP-bd"/>
</dbReference>
<keyword evidence="2" id="KW-1133">Transmembrane helix</keyword>
<dbReference type="InterPro" id="IPR051276">
    <property type="entry name" value="Saccharopine_DH-like_oxidrdct"/>
</dbReference>
<evidence type="ECO:0000256" key="1">
    <source>
        <dbReference type="ARBA" id="ARBA00038048"/>
    </source>
</evidence>